<keyword evidence="5 7" id="KW-0472">Membrane</keyword>
<organism evidence="10 11">
    <name type="scientific">Pedobacter endophyticus</name>
    <dbReference type="NCBI Taxonomy" id="2789740"/>
    <lineage>
        <taxon>Bacteria</taxon>
        <taxon>Pseudomonadati</taxon>
        <taxon>Bacteroidota</taxon>
        <taxon>Sphingobacteriia</taxon>
        <taxon>Sphingobacteriales</taxon>
        <taxon>Sphingobacteriaceae</taxon>
        <taxon>Pedobacter</taxon>
    </lineage>
</organism>
<keyword evidence="6 7" id="KW-0998">Cell outer membrane</keyword>
<protein>
    <submittedName>
        <fullName evidence="10">SusC/RagA family TonB-linked outer membrane protein</fullName>
    </submittedName>
</protein>
<evidence type="ECO:0000256" key="6">
    <source>
        <dbReference type="ARBA" id="ARBA00023237"/>
    </source>
</evidence>
<accession>A0A7S9L299</accession>
<keyword evidence="8" id="KW-0732">Signal</keyword>
<dbReference type="NCBIfam" id="TIGR04056">
    <property type="entry name" value="OMP_RagA_SusC"/>
    <property type="match status" value="1"/>
</dbReference>
<dbReference type="SUPFAM" id="SSF56935">
    <property type="entry name" value="Porins"/>
    <property type="match status" value="1"/>
</dbReference>
<comment type="subcellular location">
    <subcellularLocation>
        <location evidence="1 7">Cell outer membrane</location>
        <topology evidence="1 7">Multi-pass membrane protein</topology>
    </subcellularLocation>
</comment>
<keyword evidence="11" id="KW-1185">Reference proteome</keyword>
<dbReference type="InterPro" id="IPR039426">
    <property type="entry name" value="TonB-dep_rcpt-like"/>
</dbReference>
<evidence type="ECO:0000313" key="10">
    <source>
        <dbReference type="EMBL" id="QPH41162.1"/>
    </source>
</evidence>
<evidence type="ECO:0000256" key="2">
    <source>
        <dbReference type="ARBA" id="ARBA00022448"/>
    </source>
</evidence>
<dbReference type="InterPro" id="IPR036942">
    <property type="entry name" value="Beta-barrel_TonB_sf"/>
</dbReference>
<dbReference type="InterPro" id="IPR008969">
    <property type="entry name" value="CarboxyPept-like_regulatory"/>
</dbReference>
<dbReference type="SUPFAM" id="SSF49464">
    <property type="entry name" value="Carboxypeptidase regulatory domain-like"/>
    <property type="match status" value="1"/>
</dbReference>
<feature type="chain" id="PRO_5033039629" evidence="8">
    <location>
        <begin position="24"/>
        <end position="1068"/>
    </location>
</feature>
<dbReference type="Pfam" id="PF07715">
    <property type="entry name" value="Plug"/>
    <property type="match status" value="1"/>
</dbReference>
<gene>
    <name evidence="10" type="ORF">IZT61_07855</name>
</gene>
<evidence type="ECO:0000256" key="7">
    <source>
        <dbReference type="PROSITE-ProRule" id="PRU01360"/>
    </source>
</evidence>
<dbReference type="Proteomes" id="UP000594759">
    <property type="component" value="Chromosome"/>
</dbReference>
<evidence type="ECO:0000256" key="5">
    <source>
        <dbReference type="ARBA" id="ARBA00023136"/>
    </source>
</evidence>
<dbReference type="PROSITE" id="PS52016">
    <property type="entry name" value="TONB_DEPENDENT_REC_3"/>
    <property type="match status" value="1"/>
</dbReference>
<dbReference type="InterPro" id="IPR012910">
    <property type="entry name" value="Plug_dom"/>
</dbReference>
<dbReference type="GO" id="GO:0009279">
    <property type="term" value="C:cell outer membrane"/>
    <property type="evidence" value="ECO:0007669"/>
    <property type="project" value="UniProtKB-SubCell"/>
</dbReference>
<dbReference type="AlphaFoldDB" id="A0A7S9L299"/>
<proteinExistence type="inferred from homology"/>
<keyword evidence="2 7" id="KW-0813">Transport</keyword>
<keyword evidence="3 7" id="KW-1134">Transmembrane beta strand</keyword>
<sequence length="1068" mass="117607">MRKNYLIFLSVLLALLISLPTYAQKSISGTVKDKQGLPIPGVSVTEKNTKNGTSTNADGEFTISSSSKSILVFKSIGFANKEVTVGNQTKINITLDASYNELEEVTIRQIGYGTQKAREATASLYTVKGEQLQNRPTATIESLLQGLAPGLLVQQNTGSPGGRVNIQVRGLAAFSADANSNVVSPPLFVIDGIPIDQDPFNPSDPRQAINSVLSGLNPFDVESVDVLKDASSTAIYGSRGANGVIIITTKRGKIGKPIVTINSQYGLSYFPNLRPTLGGKAERDFKIDLYNQYKVSNVAGAVVVPGMPVQLSDSLNAFYNNSTDWQSLYFNDAAALKNINIGISGATETSNYRVGADYYDENGTVVGSGFNRYSLTYFGNFRPTPKLTITARVNANQTDASRRRGSNYNAAVIGNNFSSSFVPGPNSGFYDQFLASYSNGVNLDLTRNGIVSLEGSYDLYKFLNITTRASGNYRFYRTRNFQPSATREDSKAYSDYYDQEKLNLLSETFLRLHHTFNERHNFDFLVGNTINVSKIDYISGTGTGGPNDAQQVIKGYPQAGLELTTGNTSYGLLSYYSRLTYDYKTKYLFQTSLRGDGSSKFGKNKQWGYFPSVSAGWVFTKEDFLKGIADKWFNFGKIRASYGKVGSQFDDNYLALGAYVTGGGAGSTYNGIPTLSPNYGAANGIPLPNLSWQTATTYGVGADLEFFGSRLTASLDYYHRATDNFLFREPLNSTSGYSLHYINGGAVLNRGFDAAITGYVTAPQKKLQYTITLIGSTNTNILTKLPDGGKSVARGTGNAPYLEVGRPLNGFYLFRYLGVYPNDAAVPVDRYTGKPLFPNTSGFTSQDPYRGGDIALLDVDGNGRIDVKSNNDKIYMGDPSPKFYGSLSHSFRYLLKNNSSIQLQLFFNYSIGNKVYNQVLVDRLKSVSWTASKNVNYPNGQTNLLDVSDLDYWTPTHTNAKYPSLNPWRYYALSSYDFIGNYDVPTDLFLEDGSFIRLNSISLGYDFSPKFLAKIKIRRLRLFASMNNVFILSKYSGVDPENVDNYGYDQGNGYPIPKKFNFGFNFEF</sequence>
<comment type="similarity">
    <text evidence="7">Belongs to the TonB-dependent receptor family.</text>
</comment>
<feature type="signal peptide" evidence="8">
    <location>
        <begin position="1"/>
        <end position="23"/>
    </location>
</feature>
<dbReference type="InterPro" id="IPR037066">
    <property type="entry name" value="Plug_dom_sf"/>
</dbReference>
<dbReference type="Gene3D" id="2.40.170.20">
    <property type="entry name" value="TonB-dependent receptor, beta-barrel domain"/>
    <property type="match status" value="1"/>
</dbReference>
<evidence type="ECO:0000256" key="3">
    <source>
        <dbReference type="ARBA" id="ARBA00022452"/>
    </source>
</evidence>
<dbReference type="KEGG" id="pex:IZT61_07855"/>
<evidence type="ECO:0000313" key="11">
    <source>
        <dbReference type="Proteomes" id="UP000594759"/>
    </source>
</evidence>
<keyword evidence="4 7" id="KW-0812">Transmembrane</keyword>
<dbReference type="Gene3D" id="2.60.40.1120">
    <property type="entry name" value="Carboxypeptidase-like, regulatory domain"/>
    <property type="match status" value="1"/>
</dbReference>
<evidence type="ECO:0000256" key="4">
    <source>
        <dbReference type="ARBA" id="ARBA00022692"/>
    </source>
</evidence>
<dbReference type="RefSeq" id="WP_196100613.1">
    <property type="nucleotide sequence ID" value="NZ_CP064939.1"/>
</dbReference>
<reference evidence="10 11" key="1">
    <citation type="submission" date="2020-11" db="EMBL/GenBank/DDBJ databases">
        <title>Pedobacter endophytica, an endophytic bacteria isolated form Carex pumila.</title>
        <authorList>
            <person name="Peng Y."/>
            <person name="Jiang L."/>
            <person name="Lee J."/>
        </authorList>
    </citation>
    <scope>NUCLEOTIDE SEQUENCE [LARGE SCALE GENOMIC DNA]</scope>
    <source>
        <strain evidence="10 11">JBR3-12</strain>
    </source>
</reference>
<evidence type="ECO:0000259" key="9">
    <source>
        <dbReference type="Pfam" id="PF07715"/>
    </source>
</evidence>
<dbReference type="Gene3D" id="2.170.130.10">
    <property type="entry name" value="TonB-dependent receptor, plug domain"/>
    <property type="match status" value="1"/>
</dbReference>
<dbReference type="InterPro" id="IPR023997">
    <property type="entry name" value="TonB-dep_OMP_SusC/RagA_CS"/>
</dbReference>
<dbReference type="InterPro" id="IPR023996">
    <property type="entry name" value="TonB-dep_OMP_SusC/RagA"/>
</dbReference>
<dbReference type="Pfam" id="PF13715">
    <property type="entry name" value="CarbopepD_reg_2"/>
    <property type="match status" value="1"/>
</dbReference>
<evidence type="ECO:0000256" key="8">
    <source>
        <dbReference type="SAM" id="SignalP"/>
    </source>
</evidence>
<name>A0A7S9L299_9SPHI</name>
<dbReference type="NCBIfam" id="TIGR04057">
    <property type="entry name" value="SusC_RagA_signa"/>
    <property type="match status" value="1"/>
</dbReference>
<dbReference type="EMBL" id="CP064939">
    <property type="protein sequence ID" value="QPH41162.1"/>
    <property type="molecule type" value="Genomic_DNA"/>
</dbReference>
<feature type="domain" description="TonB-dependent receptor plug" evidence="9">
    <location>
        <begin position="117"/>
        <end position="244"/>
    </location>
</feature>
<evidence type="ECO:0000256" key="1">
    <source>
        <dbReference type="ARBA" id="ARBA00004571"/>
    </source>
</evidence>